<comment type="similarity">
    <text evidence="4">Belongs to the DEAD box helicase family.</text>
</comment>
<dbReference type="EC" id="3.6.4.13" evidence="4"/>
<organism evidence="7 8">
    <name type="scientific">Athelia psychrophila</name>
    <dbReference type="NCBI Taxonomy" id="1759441"/>
    <lineage>
        <taxon>Eukaryota</taxon>
        <taxon>Fungi</taxon>
        <taxon>Dikarya</taxon>
        <taxon>Basidiomycota</taxon>
        <taxon>Agaricomycotina</taxon>
        <taxon>Agaricomycetes</taxon>
        <taxon>Agaricomycetidae</taxon>
        <taxon>Atheliales</taxon>
        <taxon>Atheliaceae</taxon>
        <taxon>Athelia</taxon>
    </lineage>
</organism>
<keyword evidence="1 4" id="KW-0547">Nucleotide-binding</keyword>
<evidence type="ECO:0000313" key="8">
    <source>
        <dbReference type="Proteomes" id="UP000076532"/>
    </source>
</evidence>
<keyword evidence="4" id="KW-0694">RNA-binding</keyword>
<dbReference type="GO" id="GO:0016787">
    <property type="term" value="F:hydrolase activity"/>
    <property type="evidence" value="ECO:0007669"/>
    <property type="project" value="UniProtKB-KW"/>
</dbReference>
<feature type="compositionally biased region" description="Basic and acidic residues" evidence="5">
    <location>
        <begin position="144"/>
        <end position="160"/>
    </location>
</feature>
<dbReference type="AlphaFoldDB" id="A0A166LIP2"/>
<keyword evidence="8" id="KW-1185">Reference proteome</keyword>
<dbReference type="EMBL" id="KV417535">
    <property type="protein sequence ID" value="KZP22997.1"/>
    <property type="molecule type" value="Genomic_DNA"/>
</dbReference>
<gene>
    <name evidence="7" type="ORF">FIBSPDRAFT_930740</name>
</gene>
<comment type="function">
    <text evidence="4">RNA helicase.</text>
</comment>
<dbReference type="InterPro" id="IPR014001">
    <property type="entry name" value="Helicase_ATP-bd"/>
</dbReference>
<proteinExistence type="inferred from homology"/>
<dbReference type="Proteomes" id="UP000076532">
    <property type="component" value="Unassembled WGS sequence"/>
</dbReference>
<dbReference type="InterPro" id="IPR011545">
    <property type="entry name" value="DEAD/DEAH_box_helicase_dom"/>
</dbReference>
<keyword evidence="4" id="KW-0347">Helicase</keyword>
<dbReference type="OrthoDB" id="4310724at2759"/>
<dbReference type="Gene3D" id="3.40.50.300">
    <property type="entry name" value="P-loop containing nucleotide triphosphate hydrolases"/>
    <property type="match status" value="2"/>
</dbReference>
<protein>
    <recommendedName>
        <fullName evidence="4">ATP-dependent RNA helicase</fullName>
        <ecNumber evidence="4">3.6.4.13</ecNumber>
    </recommendedName>
</protein>
<evidence type="ECO:0000256" key="3">
    <source>
        <dbReference type="ARBA" id="ARBA00022840"/>
    </source>
</evidence>
<dbReference type="GO" id="GO:0005524">
    <property type="term" value="F:ATP binding"/>
    <property type="evidence" value="ECO:0007669"/>
    <property type="project" value="UniProtKB-UniRule"/>
</dbReference>
<evidence type="ECO:0000259" key="6">
    <source>
        <dbReference type="PROSITE" id="PS51192"/>
    </source>
</evidence>
<evidence type="ECO:0000256" key="1">
    <source>
        <dbReference type="ARBA" id="ARBA00022741"/>
    </source>
</evidence>
<dbReference type="SUPFAM" id="SSF52540">
    <property type="entry name" value="P-loop containing nucleoside triphosphate hydrolases"/>
    <property type="match status" value="1"/>
</dbReference>
<keyword evidence="3 4" id="KW-0067">ATP-binding</keyword>
<dbReference type="PROSITE" id="PS51192">
    <property type="entry name" value="HELICASE_ATP_BIND_1"/>
    <property type="match status" value="1"/>
</dbReference>
<feature type="compositionally biased region" description="Acidic residues" evidence="5">
    <location>
        <begin position="127"/>
        <end position="136"/>
    </location>
</feature>
<dbReference type="GO" id="GO:0003723">
    <property type="term" value="F:RNA binding"/>
    <property type="evidence" value="ECO:0007669"/>
    <property type="project" value="UniProtKB-UniRule"/>
</dbReference>
<evidence type="ECO:0000256" key="5">
    <source>
        <dbReference type="SAM" id="MobiDB-lite"/>
    </source>
</evidence>
<evidence type="ECO:0000256" key="2">
    <source>
        <dbReference type="ARBA" id="ARBA00022801"/>
    </source>
</evidence>
<feature type="region of interest" description="Disordered" evidence="5">
    <location>
        <begin position="121"/>
        <end position="160"/>
    </location>
</feature>
<reference evidence="7 8" key="1">
    <citation type="journal article" date="2016" name="Mol. Biol. Evol.">
        <title>Comparative Genomics of Early-Diverging Mushroom-Forming Fungi Provides Insights into the Origins of Lignocellulose Decay Capabilities.</title>
        <authorList>
            <person name="Nagy L.G."/>
            <person name="Riley R."/>
            <person name="Tritt A."/>
            <person name="Adam C."/>
            <person name="Daum C."/>
            <person name="Floudas D."/>
            <person name="Sun H."/>
            <person name="Yadav J.S."/>
            <person name="Pangilinan J."/>
            <person name="Larsson K.H."/>
            <person name="Matsuura K."/>
            <person name="Barry K."/>
            <person name="Labutti K."/>
            <person name="Kuo R."/>
            <person name="Ohm R.A."/>
            <person name="Bhattacharya S.S."/>
            <person name="Shirouzu T."/>
            <person name="Yoshinaga Y."/>
            <person name="Martin F.M."/>
            <person name="Grigoriev I.V."/>
            <person name="Hibbett D.S."/>
        </authorList>
    </citation>
    <scope>NUCLEOTIDE SEQUENCE [LARGE SCALE GENOMIC DNA]</scope>
    <source>
        <strain evidence="7 8">CBS 109695</strain>
    </source>
</reference>
<comment type="domain">
    <text evidence="4">The Q motif is unique to and characteristic of the DEAD box family of RNA helicases and controls ATP binding and hydrolysis.</text>
</comment>
<comment type="catalytic activity">
    <reaction evidence="4">
        <text>ATP + H2O = ADP + phosphate + H(+)</text>
        <dbReference type="Rhea" id="RHEA:13065"/>
        <dbReference type="ChEBI" id="CHEBI:15377"/>
        <dbReference type="ChEBI" id="CHEBI:15378"/>
        <dbReference type="ChEBI" id="CHEBI:30616"/>
        <dbReference type="ChEBI" id="CHEBI:43474"/>
        <dbReference type="ChEBI" id="CHEBI:456216"/>
        <dbReference type="EC" id="3.6.4.13"/>
    </reaction>
</comment>
<feature type="domain" description="Helicase ATP-binding" evidence="6">
    <location>
        <begin position="57"/>
        <end position="247"/>
    </location>
</feature>
<keyword evidence="2 4" id="KW-0378">Hydrolase</keyword>
<dbReference type="InterPro" id="IPR027417">
    <property type="entry name" value="P-loop_NTPase"/>
</dbReference>
<dbReference type="PANTHER" id="PTHR24031">
    <property type="entry name" value="RNA HELICASE"/>
    <property type="match status" value="1"/>
</dbReference>
<sequence>MSPRGLSSSMSRKNSSQRLWRRHLILWYPYGLNSHLHRSPHRPTSSSLRPPIQSRALPATLSGCDVVGMVETGSGKTLAYDLPILHHILSQTNSSKKTKRQLNALILALQVAAHLTLRLQAQAPQNDTDENEDEDEGRGGAGGERAKGRPARDHRHDRVRDVCAEAVARARPRRRSPRRGARARDILENDDELVKQIRGLEFLVVNEADRMVEAGHFKELEHILQSASGETGRVLALFASHLTPSDI</sequence>
<dbReference type="Pfam" id="PF00270">
    <property type="entry name" value="DEAD"/>
    <property type="match status" value="1"/>
</dbReference>
<evidence type="ECO:0000313" key="7">
    <source>
        <dbReference type="EMBL" id="KZP22997.1"/>
    </source>
</evidence>
<dbReference type="GO" id="GO:0003724">
    <property type="term" value="F:RNA helicase activity"/>
    <property type="evidence" value="ECO:0007669"/>
    <property type="project" value="UniProtKB-EC"/>
</dbReference>
<accession>A0A166LIP2</accession>
<evidence type="ECO:0000256" key="4">
    <source>
        <dbReference type="RuleBase" id="RU365068"/>
    </source>
</evidence>
<name>A0A166LIP2_9AGAM</name>
<dbReference type="STRING" id="436010.A0A166LIP2"/>